<accession>A0A0N1HVB5</accession>
<feature type="region of interest" description="Disordered" evidence="1">
    <location>
        <begin position="83"/>
        <end position="130"/>
    </location>
</feature>
<evidence type="ECO:0000313" key="2">
    <source>
        <dbReference type="EMBL" id="KPI84461.1"/>
    </source>
</evidence>
<dbReference type="OrthoDB" id="271740at2759"/>
<dbReference type="Proteomes" id="UP000038009">
    <property type="component" value="Unassembled WGS sequence"/>
</dbReference>
<dbReference type="AlphaFoldDB" id="A0A0N1HVB5"/>
<dbReference type="OMA" id="VKYAYYV"/>
<protein>
    <submittedName>
        <fullName evidence="2">Uncharacterized protein</fullName>
    </submittedName>
</protein>
<feature type="region of interest" description="Disordered" evidence="1">
    <location>
        <begin position="203"/>
        <end position="276"/>
    </location>
</feature>
<gene>
    <name evidence="2" type="ORF">ABL78_6490</name>
</gene>
<evidence type="ECO:0000256" key="1">
    <source>
        <dbReference type="SAM" id="MobiDB-lite"/>
    </source>
</evidence>
<feature type="region of interest" description="Disordered" evidence="1">
    <location>
        <begin position="163"/>
        <end position="186"/>
    </location>
</feature>
<keyword evidence="3" id="KW-1185">Reference proteome</keyword>
<name>A0A0N1HVB5_LEPSE</name>
<feature type="compositionally biased region" description="Basic and acidic residues" evidence="1">
    <location>
        <begin position="103"/>
        <end position="114"/>
    </location>
</feature>
<feature type="compositionally biased region" description="Polar residues" evidence="1">
    <location>
        <begin position="207"/>
        <end position="240"/>
    </location>
</feature>
<evidence type="ECO:0000313" key="3">
    <source>
        <dbReference type="Proteomes" id="UP000038009"/>
    </source>
</evidence>
<dbReference type="EMBL" id="LJSK01000257">
    <property type="protein sequence ID" value="KPI84461.1"/>
    <property type="molecule type" value="Genomic_DNA"/>
</dbReference>
<feature type="compositionally biased region" description="Low complexity" evidence="1">
    <location>
        <begin position="168"/>
        <end position="185"/>
    </location>
</feature>
<feature type="compositionally biased region" description="Polar residues" evidence="1">
    <location>
        <begin position="120"/>
        <end position="130"/>
    </location>
</feature>
<sequence length="1197" mass="131749">MKNAQIERNELLRYVLQHPPANVAVELPEGFGSLDSIDLTLCPSPLPLYAEAEKAAASAKKGKAPMFHFDMKDCLVFVGGSSGGVQRSSLSPKSSRTKRHKSPHDGHSSSEQKMEAPTPEHSQQLATDTSGTALVSTAADSTTALERHSKSEPPQQIVASEQSLPHPANTQANPSSSTSNPAPEAESSKGFFAHIVDTFRGFGTADPLTNGSSPSTRTSPAHAQRSATRTLMDKTQSGSGFLSPIWSPRSSAQRVRSASRRASGTAPAREDPGTPDVARCMEQLQIPLCGSTPATMSEAIARQFGPIFDVVEERRRTNCTTATEAKEFPSPPNIQLCEVLNSAPVAPFLDVLTVLAYDNLVLYTCVLATKKRDVYDQEMRNVYRRVFNIRDEQHRRTLANVTPPALRATFDESDPVATSERHRCIAGIRSDAALLQLLCEESTDDDYISRTEQLLHCIANYPDSPGDVQIPFVICAMVYAACLLPLYQLDLSTLSPIYTEKDVEHCLATLRSRMGISSKIEPYCHLHAQLLANDQCGSVEAQAVFLKDVARAVSSLGARDIADSQLTPPVKYAYYVLQETFCLAAVPMPWLDSTFSYDMQRSVSAVFIEACLALPSCMLSAMLLVEDMPVLPPTADGESFLLAFMGVFVNSGVLRNYAELIDADGANTHAPSTSSPAMLLQQVSNGLDTKQRTYCKMLTRSFPLAMLLLVPGRLRIGAYILLVRHWGNAYPDEHHAVPKDFQAAMDAFLFYLLGGCGGGKQPDLNKRLSSLLLRCAKTYLAPFSILAKDEEASFKSSAMQQLEKVHLKWATTLEDAREPPHDVERFLHAIFNAPRPPPLSSDPASQYRTRVINWASITMSLLLRCMEDIPRVEAASRNARMPYIAAEYERICSAVAARHGNVSLLPGAVHRLHAIVRTRKVFSECLSRSHDTYELVRCVTGAPAAEMADIQENRLQRLLEAVLQLCDAISIGILSSGTVSELRDKFMRMDAKQYHAVKQGQSKNEDFPMPRAFPDVTMHRIIDEIKLATSAVCARLDYEPAVLQVHYRIGHNFVAYLFMAYVDSPGTFLSTADAPLILAELDLVRAAFFETKLDSSPNSSGADAVNSTCQAAAQIMRTSGAELFQQLYGIVQYVMSKPSAELINGGAGVPPLHTLPESSDDSPWCQFVVRRVLEHRRDFKRNTWINYQARQRTKSMY</sequence>
<reference evidence="2 3" key="1">
    <citation type="journal article" date="2015" name="PLoS Pathog.">
        <title>Leptomonas seymouri: Adaptations to the Dixenous Life Cycle Analyzed by Genome Sequencing, Transcriptome Profiling and Co-infection with Leishmania donovani.</title>
        <authorList>
            <person name="Kraeva N."/>
            <person name="Butenko A."/>
            <person name="Hlavacova J."/>
            <person name="Kostygov A."/>
            <person name="Myskova J."/>
            <person name="Grybchuk D."/>
            <person name="Lestinova T."/>
            <person name="Votypka J."/>
            <person name="Volf P."/>
            <person name="Opperdoes F."/>
            <person name="Flegontov P."/>
            <person name="Lukes J."/>
            <person name="Yurchenko V."/>
        </authorList>
    </citation>
    <scope>NUCLEOTIDE SEQUENCE [LARGE SCALE GENOMIC DNA]</scope>
    <source>
        <strain evidence="2 3">ATCC 30220</strain>
    </source>
</reference>
<feature type="compositionally biased region" description="Low complexity" evidence="1">
    <location>
        <begin position="247"/>
        <end position="267"/>
    </location>
</feature>
<comment type="caution">
    <text evidence="2">The sequence shown here is derived from an EMBL/GenBank/DDBJ whole genome shotgun (WGS) entry which is preliminary data.</text>
</comment>
<proteinExistence type="predicted"/>
<organism evidence="2 3">
    <name type="scientific">Leptomonas seymouri</name>
    <dbReference type="NCBI Taxonomy" id="5684"/>
    <lineage>
        <taxon>Eukaryota</taxon>
        <taxon>Discoba</taxon>
        <taxon>Euglenozoa</taxon>
        <taxon>Kinetoplastea</taxon>
        <taxon>Metakinetoplastina</taxon>
        <taxon>Trypanosomatida</taxon>
        <taxon>Trypanosomatidae</taxon>
        <taxon>Leishmaniinae</taxon>
        <taxon>Leptomonas</taxon>
    </lineage>
</organism>
<dbReference type="VEuPathDB" id="TriTrypDB:Lsey_0257_0100"/>